<dbReference type="AlphaFoldDB" id="A0A251X9X9"/>
<organism evidence="1 2">
    <name type="scientific">Thioflexithrix psekupsensis</name>
    <dbReference type="NCBI Taxonomy" id="1570016"/>
    <lineage>
        <taxon>Bacteria</taxon>
        <taxon>Pseudomonadati</taxon>
        <taxon>Pseudomonadota</taxon>
        <taxon>Gammaproteobacteria</taxon>
        <taxon>Thiotrichales</taxon>
        <taxon>Thioflexithrix</taxon>
    </lineage>
</organism>
<dbReference type="Proteomes" id="UP000194798">
    <property type="component" value="Unassembled WGS sequence"/>
</dbReference>
<dbReference type="RefSeq" id="WP_086488102.1">
    <property type="nucleotide sequence ID" value="NZ_MSLT01000012.1"/>
</dbReference>
<dbReference type="OrthoDB" id="7063626at2"/>
<accession>A0A251X9X9</accession>
<sequence length="232" mass="26477">MEFKDEEGVIKKALVSTAVIKVTPKSGEVDFINDFVEKMSKMGIREKFDICPILSPVHEFRHEFLDYIAEHGLSRLFKFDIVMEDITSRSMPIDEIEEVVTKFVKKLQGAKKLIIIDPYFFAKSTRIDVGQLFSRLLSQVSSDLEEICFITNGRKNEAKTDILAVIDRRVEVHYVTTDEFHDRYWIDPITNKGIIMGTSLNGLGNKICLIDCLREEDVAKIAELAKELGSPI</sequence>
<keyword evidence="2" id="KW-1185">Reference proteome</keyword>
<gene>
    <name evidence="1" type="ORF">TPSD3_08350</name>
</gene>
<reference evidence="1 2" key="1">
    <citation type="submission" date="2016-12" db="EMBL/GenBank/DDBJ databases">
        <title>Thioflexothrix psekupsii D3 genome sequencing and assembly.</title>
        <authorList>
            <person name="Fomenkov A."/>
            <person name="Vincze T."/>
            <person name="Grabovich M."/>
            <person name="Anton B.P."/>
            <person name="Dubinina G."/>
            <person name="Orlova M."/>
            <person name="Belousova E."/>
            <person name="Roberts R.J."/>
        </authorList>
    </citation>
    <scope>NUCLEOTIDE SEQUENCE [LARGE SCALE GENOMIC DNA]</scope>
    <source>
        <strain evidence="1">D3</strain>
    </source>
</reference>
<evidence type="ECO:0000313" key="1">
    <source>
        <dbReference type="EMBL" id="OUD14322.1"/>
    </source>
</evidence>
<comment type="caution">
    <text evidence="1">The sequence shown here is derived from an EMBL/GenBank/DDBJ whole genome shotgun (WGS) entry which is preliminary data.</text>
</comment>
<dbReference type="EMBL" id="MSLT01000012">
    <property type="protein sequence ID" value="OUD14322.1"/>
    <property type="molecule type" value="Genomic_DNA"/>
</dbReference>
<evidence type="ECO:0000313" key="2">
    <source>
        <dbReference type="Proteomes" id="UP000194798"/>
    </source>
</evidence>
<protein>
    <submittedName>
        <fullName evidence="1">Uncharacterized protein</fullName>
    </submittedName>
</protein>
<proteinExistence type="predicted"/>
<name>A0A251X9X9_9GAMM</name>